<evidence type="ECO:0000313" key="3">
    <source>
        <dbReference type="Proteomes" id="UP000595058"/>
    </source>
</evidence>
<accession>A0ABX6XYA4</accession>
<sequence>METTETTAEKAKNPNETVIPLDTPIKRGETTHDSITLRKPMSGELRGVTLVDLVQMDVLALRKVLPRISTPSLTDHEIGAMDPADLMACGVAVSGFLLQKSAKEAALVA</sequence>
<evidence type="ECO:0000256" key="1">
    <source>
        <dbReference type="SAM" id="MobiDB-lite"/>
    </source>
</evidence>
<gene>
    <name evidence="2" type="ORF">I6G34_06675</name>
</gene>
<feature type="region of interest" description="Disordered" evidence="1">
    <location>
        <begin position="1"/>
        <end position="29"/>
    </location>
</feature>
<dbReference type="EMBL" id="CP065720">
    <property type="protein sequence ID" value="QPT19037.1"/>
    <property type="molecule type" value="Genomic_DNA"/>
</dbReference>
<dbReference type="Pfam" id="PF10109">
    <property type="entry name" value="Phage_TAC_7"/>
    <property type="match status" value="1"/>
</dbReference>
<dbReference type="RefSeq" id="WP_102839373.1">
    <property type="nucleotide sequence ID" value="NZ_CP065720.1"/>
</dbReference>
<organism evidence="2 3">
    <name type="scientific">Stutzerimonas frequens</name>
    <dbReference type="NCBI Taxonomy" id="2968969"/>
    <lineage>
        <taxon>Bacteria</taxon>
        <taxon>Pseudomonadati</taxon>
        <taxon>Pseudomonadota</taxon>
        <taxon>Gammaproteobacteria</taxon>
        <taxon>Pseudomonadales</taxon>
        <taxon>Pseudomonadaceae</taxon>
        <taxon>Stutzerimonas</taxon>
    </lineage>
</organism>
<evidence type="ECO:0000313" key="2">
    <source>
        <dbReference type="EMBL" id="QPT19037.1"/>
    </source>
</evidence>
<dbReference type="Proteomes" id="UP000595058">
    <property type="component" value="Chromosome"/>
</dbReference>
<dbReference type="GeneID" id="75212976"/>
<reference evidence="2 3" key="1">
    <citation type="submission" date="2020-12" db="EMBL/GenBank/DDBJ databases">
        <title>FDA dAtabase for Regulatory Grade micrObial Sequences (FDA-ARGOS): Supporting development and validation of Infectious Disease Dx tests.</title>
        <authorList>
            <person name="Sproer C."/>
            <person name="Gronow S."/>
            <person name="Severitt S."/>
            <person name="Schroder I."/>
            <person name="Tallon L."/>
            <person name="Sadzewicz L."/>
            <person name="Zhao X."/>
            <person name="Boylan J."/>
            <person name="Ott S."/>
            <person name="Bowen H."/>
            <person name="Vavikolanu K."/>
            <person name="Mehta A."/>
            <person name="Aluvathingal J."/>
            <person name="Nadendla S."/>
            <person name="Lowell S."/>
            <person name="Myers T."/>
            <person name="Yan Y."/>
            <person name="Sichtig H."/>
        </authorList>
    </citation>
    <scope>NUCLEOTIDE SEQUENCE [LARGE SCALE GENOMIC DNA]</scope>
    <source>
        <strain evidence="2 3">FDAARGOS_877</strain>
    </source>
</reference>
<dbReference type="InterPro" id="IPR019289">
    <property type="entry name" value="Phage_tail_E/E"/>
</dbReference>
<keyword evidence="3" id="KW-1185">Reference proteome</keyword>
<proteinExistence type="predicted"/>
<name>A0ABX6XYA4_9GAMM</name>
<protein>
    <submittedName>
        <fullName evidence="2">Phage tail assembly protein</fullName>
    </submittedName>
</protein>